<dbReference type="InterPro" id="IPR012677">
    <property type="entry name" value="Nucleotide-bd_a/b_plait_sf"/>
</dbReference>
<keyword evidence="5" id="KW-1185">Reference proteome</keyword>
<dbReference type="InterPro" id="IPR050441">
    <property type="entry name" value="RBM"/>
</dbReference>
<protein>
    <recommendedName>
        <fullName evidence="3">RRM domain-containing protein</fullName>
    </recommendedName>
</protein>
<dbReference type="CDD" id="cd12317">
    <property type="entry name" value="RRM4_RBM19_RRM3_MRD1"/>
    <property type="match status" value="1"/>
</dbReference>
<proteinExistence type="predicted"/>
<feature type="compositionally biased region" description="Basic residues" evidence="2">
    <location>
        <begin position="94"/>
        <end position="103"/>
    </location>
</feature>
<dbReference type="Pfam" id="PF00076">
    <property type="entry name" value="RRM_1"/>
    <property type="match status" value="3"/>
</dbReference>
<feature type="non-terminal residue" evidence="4">
    <location>
        <position position="1"/>
    </location>
</feature>
<dbReference type="PROSITE" id="PS50102">
    <property type="entry name" value="RRM"/>
    <property type="match status" value="3"/>
</dbReference>
<dbReference type="EMBL" id="KI631086">
    <property type="protein sequence ID" value="EYU30293.1"/>
    <property type="molecule type" value="Genomic_DNA"/>
</dbReference>
<evidence type="ECO:0000313" key="5">
    <source>
        <dbReference type="Proteomes" id="UP000030748"/>
    </source>
</evidence>
<reference evidence="4 5" key="1">
    <citation type="journal article" date="2013" name="Proc. Natl. Acad. Sci. U.S.A.">
        <title>Fine-scale variation in meiotic recombination in Mimulus inferred from population shotgun sequencing.</title>
        <authorList>
            <person name="Hellsten U."/>
            <person name="Wright K.M."/>
            <person name="Jenkins J."/>
            <person name="Shu S."/>
            <person name="Yuan Y."/>
            <person name="Wessler S.R."/>
            <person name="Schmutz J."/>
            <person name="Willis J.H."/>
            <person name="Rokhsar D.S."/>
        </authorList>
    </citation>
    <scope>NUCLEOTIDE SEQUENCE [LARGE SCALE GENOMIC DNA]</scope>
    <source>
        <strain evidence="5">cv. DUN x IM62</strain>
    </source>
</reference>
<feature type="domain" description="RRM" evidence="3">
    <location>
        <begin position="2"/>
        <end position="79"/>
    </location>
</feature>
<evidence type="ECO:0000256" key="1">
    <source>
        <dbReference type="PROSITE-ProRule" id="PRU00176"/>
    </source>
</evidence>
<dbReference type="Proteomes" id="UP000030748">
    <property type="component" value="Unassembled WGS sequence"/>
</dbReference>
<name>A0A022QSL5_ERYGU</name>
<dbReference type="STRING" id="4155.A0A022QSL5"/>
<dbReference type="InterPro" id="IPR035979">
    <property type="entry name" value="RBD_domain_sf"/>
</dbReference>
<gene>
    <name evidence="4" type="ORF">MIMGU_mgv1a0257881mg</name>
</gene>
<sequence>RSRICVKNFPKYVAEVRLREFFSQKGEVTDAKLMRTKDGKSRQFGFVGFRTEHEAEEATNYFNKSFLDTCRITCEYGRRQIAQKVGDPNIPRPWSRHSLKKKKENASEEEERLTGSEKEKTTTSSKVSTAVVPQGTSKKSKKDEEIDDPKLQNFVLVMEHRSRSKLWANDTLAAPSLQQSKVATDNKFHMAEGHDGKLNGESVDLEEVKGDGNVLSEKQEPEKPNILVHDEFVSDMDYFKSRIKNKWSDSETSDSEGSSDGTDHSDGDDNDDCSDSQDKSNHDPKSEVDDGSSGECGINGSGDPSSSPKNKNDEVLESVCDFHFTELPDVRSEEELEDHFSKYGTISQVHIFIDKDTRRSKGFAYVLFALPESAARALEEMDSSIFQGRLLHVMPAKQKYVPDMQEHSLSSKMFKQQKISERKASEASGNTRAWNSLFMRPDTVVEYIARRSGVSKSELLDRENDDLAVRIAMGETQVIAETKKSLAGAGVNISSLEKFADGKTDGLKRSNHVILVKNLPYGSSQSELSNMFGKFGSLDKIILPPTKTMALVIFLEPANARAAFRGLAYKRYKDAPLYLEWAPGNILSETSAVGDNEVVGGHDVKRALLEQQVKETTDADVDADRIE</sequence>
<accession>A0A022QSL5</accession>
<dbReference type="AlphaFoldDB" id="A0A022QSL5"/>
<evidence type="ECO:0000256" key="2">
    <source>
        <dbReference type="SAM" id="MobiDB-lite"/>
    </source>
</evidence>
<dbReference type="GO" id="GO:0005730">
    <property type="term" value="C:nucleolus"/>
    <property type="evidence" value="ECO:0000318"/>
    <property type="project" value="GO_Central"/>
</dbReference>
<dbReference type="InterPro" id="IPR000504">
    <property type="entry name" value="RRM_dom"/>
</dbReference>
<dbReference type="CDD" id="cd12565">
    <property type="entry name" value="RRM1_MRD1"/>
    <property type="match status" value="1"/>
</dbReference>
<feature type="domain" description="RRM" evidence="3">
    <location>
        <begin position="320"/>
        <end position="398"/>
    </location>
</feature>
<dbReference type="FunFam" id="3.30.70.330:FF:000442">
    <property type="entry name" value="Multiple RNA-binding domain-containing protein 1"/>
    <property type="match status" value="1"/>
</dbReference>
<feature type="region of interest" description="Disordered" evidence="2">
    <location>
        <begin position="191"/>
        <end position="223"/>
    </location>
</feature>
<dbReference type="GO" id="GO:0003729">
    <property type="term" value="F:mRNA binding"/>
    <property type="evidence" value="ECO:0000318"/>
    <property type="project" value="GO_Central"/>
</dbReference>
<evidence type="ECO:0000313" key="4">
    <source>
        <dbReference type="EMBL" id="EYU30293.1"/>
    </source>
</evidence>
<feature type="domain" description="RRM" evidence="3">
    <location>
        <begin position="512"/>
        <end position="584"/>
    </location>
</feature>
<feature type="region of interest" description="Disordered" evidence="2">
    <location>
        <begin position="85"/>
        <end position="146"/>
    </location>
</feature>
<dbReference type="Gene3D" id="3.30.70.330">
    <property type="match status" value="3"/>
</dbReference>
<dbReference type="SUPFAM" id="SSF54928">
    <property type="entry name" value="RNA-binding domain, RBD"/>
    <property type="match status" value="3"/>
</dbReference>
<feature type="non-terminal residue" evidence="4">
    <location>
        <position position="627"/>
    </location>
</feature>
<dbReference type="PANTHER" id="PTHR48034">
    <property type="entry name" value="TRANSFORMER-2 SEX-DETERMINING PROTEIN-RELATED"/>
    <property type="match status" value="1"/>
</dbReference>
<organism evidence="4 5">
    <name type="scientific">Erythranthe guttata</name>
    <name type="common">Yellow monkey flower</name>
    <name type="synonym">Mimulus guttatus</name>
    <dbReference type="NCBI Taxonomy" id="4155"/>
    <lineage>
        <taxon>Eukaryota</taxon>
        <taxon>Viridiplantae</taxon>
        <taxon>Streptophyta</taxon>
        <taxon>Embryophyta</taxon>
        <taxon>Tracheophyta</taxon>
        <taxon>Spermatophyta</taxon>
        <taxon>Magnoliopsida</taxon>
        <taxon>eudicotyledons</taxon>
        <taxon>Gunneridae</taxon>
        <taxon>Pentapetalae</taxon>
        <taxon>asterids</taxon>
        <taxon>lamiids</taxon>
        <taxon>Lamiales</taxon>
        <taxon>Phrymaceae</taxon>
        <taxon>Erythranthe</taxon>
    </lineage>
</organism>
<dbReference type="GO" id="GO:0016607">
    <property type="term" value="C:nuclear speck"/>
    <property type="evidence" value="ECO:0000318"/>
    <property type="project" value="GO_Central"/>
</dbReference>
<dbReference type="GO" id="GO:0000381">
    <property type="term" value="P:regulation of alternative mRNA splicing, via spliceosome"/>
    <property type="evidence" value="ECO:0000318"/>
    <property type="project" value="GO_Central"/>
</dbReference>
<evidence type="ECO:0000259" key="3">
    <source>
        <dbReference type="PROSITE" id="PS50102"/>
    </source>
</evidence>
<feature type="compositionally biased region" description="Basic and acidic residues" evidence="2">
    <location>
        <begin position="112"/>
        <end position="121"/>
    </location>
</feature>
<dbReference type="SMART" id="SM00360">
    <property type="entry name" value="RRM"/>
    <property type="match status" value="3"/>
</dbReference>
<keyword evidence="1" id="KW-0694">RNA-binding</keyword>
<feature type="compositionally biased region" description="Low complexity" evidence="2">
    <location>
        <begin position="122"/>
        <end position="132"/>
    </location>
</feature>
<feature type="compositionally biased region" description="Basic and acidic residues" evidence="2">
    <location>
        <begin position="276"/>
        <end position="288"/>
    </location>
</feature>
<feature type="region of interest" description="Disordered" evidence="2">
    <location>
        <begin position="246"/>
        <end position="312"/>
    </location>
</feature>